<organism evidence="7 8">
    <name type="scientific">Arcicella rigui</name>
    <dbReference type="NCBI Taxonomy" id="797020"/>
    <lineage>
        <taxon>Bacteria</taxon>
        <taxon>Pseudomonadati</taxon>
        <taxon>Bacteroidota</taxon>
        <taxon>Cytophagia</taxon>
        <taxon>Cytophagales</taxon>
        <taxon>Flectobacillaceae</taxon>
        <taxon>Arcicella</taxon>
    </lineage>
</organism>
<keyword evidence="4" id="KW-1278">Translocase</keyword>
<proteinExistence type="predicted"/>
<dbReference type="SMART" id="SM00382">
    <property type="entry name" value="AAA"/>
    <property type="match status" value="1"/>
</dbReference>
<feature type="domain" description="ABC transporter" evidence="6">
    <location>
        <begin position="2"/>
        <end position="250"/>
    </location>
</feature>
<keyword evidence="1" id="KW-0813">Transport</keyword>
<evidence type="ECO:0000256" key="1">
    <source>
        <dbReference type="ARBA" id="ARBA00022448"/>
    </source>
</evidence>
<sequence>MIQARNIHYSIKGKKLLKGVSLEAQTGELLAIVGANGAGKSTLLKVLSKEILPEKGEINIRQRSLDYWSRESLAKFRAVLAQQNALAFNFKVYDLVLMGRYPHFKGNPNKQDQEIVQYCLEKTGITHLAERIFITLSGGEQQRVYLAKVMAQLLDYEAIWDENHISKTPKYLLLDEPITGLDLFHQHNLLQIAKELTQKGFCVIAILHDLNLALQYADQVLLLKQGEVLGYGKPVEVLNPHNVLEAFNISVNLIHQSDMACPFIVHCHEPILTPKPAICQPQHFL</sequence>
<name>A0ABU5Q731_9BACT</name>
<keyword evidence="3 7" id="KW-0067">ATP-binding</keyword>
<evidence type="ECO:0000313" key="7">
    <source>
        <dbReference type="EMBL" id="MEA5138402.1"/>
    </source>
</evidence>
<keyword evidence="8" id="KW-1185">Reference proteome</keyword>
<dbReference type="NCBIfam" id="NF010068">
    <property type="entry name" value="PRK13548.1"/>
    <property type="match status" value="1"/>
</dbReference>
<dbReference type="GO" id="GO:0005524">
    <property type="term" value="F:ATP binding"/>
    <property type="evidence" value="ECO:0007669"/>
    <property type="project" value="UniProtKB-KW"/>
</dbReference>
<dbReference type="EMBL" id="JAYFUM010000005">
    <property type="protein sequence ID" value="MEA5138402.1"/>
    <property type="molecule type" value="Genomic_DNA"/>
</dbReference>
<evidence type="ECO:0000256" key="5">
    <source>
        <dbReference type="ARBA" id="ARBA00037066"/>
    </source>
</evidence>
<dbReference type="InterPro" id="IPR027417">
    <property type="entry name" value="P-loop_NTPase"/>
</dbReference>
<dbReference type="PROSITE" id="PS50893">
    <property type="entry name" value="ABC_TRANSPORTER_2"/>
    <property type="match status" value="1"/>
</dbReference>
<comment type="function">
    <text evidence="5">Part of the ABC transporter complex HmuTUV involved in hemin import. Responsible for energy coupling to the transport system.</text>
</comment>
<dbReference type="Proteomes" id="UP001302949">
    <property type="component" value="Unassembled WGS sequence"/>
</dbReference>
<evidence type="ECO:0000256" key="3">
    <source>
        <dbReference type="ARBA" id="ARBA00022840"/>
    </source>
</evidence>
<dbReference type="Pfam" id="PF00005">
    <property type="entry name" value="ABC_tran"/>
    <property type="match status" value="1"/>
</dbReference>
<dbReference type="Gene3D" id="3.40.50.300">
    <property type="entry name" value="P-loop containing nucleotide triphosphate hydrolases"/>
    <property type="match status" value="1"/>
</dbReference>
<protein>
    <submittedName>
        <fullName evidence="7">Heme ABC transporter ATP-binding protein</fullName>
    </submittedName>
</protein>
<keyword evidence="2" id="KW-0547">Nucleotide-binding</keyword>
<dbReference type="PANTHER" id="PTHR42794:SF1">
    <property type="entry name" value="HEMIN IMPORT ATP-BINDING PROTEIN HMUV"/>
    <property type="match status" value="1"/>
</dbReference>
<reference evidence="7 8" key="1">
    <citation type="submission" date="2023-12" db="EMBL/GenBank/DDBJ databases">
        <title>Novel species of the genus Arcicella isolated from rivers.</title>
        <authorList>
            <person name="Lu H."/>
        </authorList>
    </citation>
    <scope>NUCLEOTIDE SEQUENCE [LARGE SCALE GENOMIC DNA]</scope>
    <source>
        <strain evidence="7 8">KCTC 23307</strain>
    </source>
</reference>
<evidence type="ECO:0000256" key="2">
    <source>
        <dbReference type="ARBA" id="ARBA00022741"/>
    </source>
</evidence>
<accession>A0ABU5Q731</accession>
<dbReference type="InterPro" id="IPR003593">
    <property type="entry name" value="AAA+_ATPase"/>
</dbReference>
<dbReference type="PANTHER" id="PTHR42794">
    <property type="entry name" value="HEMIN IMPORT ATP-BINDING PROTEIN HMUV"/>
    <property type="match status" value="1"/>
</dbReference>
<evidence type="ECO:0000259" key="6">
    <source>
        <dbReference type="PROSITE" id="PS50893"/>
    </source>
</evidence>
<dbReference type="InterPro" id="IPR003439">
    <property type="entry name" value="ABC_transporter-like_ATP-bd"/>
</dbReference>
<comment type="caution">
    <text evidence="7">The sequence shown here is derived from an EMBL/GenBank/DDBJ whole genome shotgun (WGS) entry which is preliminary data.</text>
</comment>
<dbReference type="RefSeq" id="WP_323295570.1">
    <property type="nucleotide sequence ID" value="NZ_JAYFUM010000005.1"/>
</dbReference>
<evidence type="ECO:0000313" key="8">
    <source>
        <dbReference type="Proteomes" id="UP001302949"/>
    </source>
</evidence>
<evidence type="ECO:0000256" key="4">
    <source>
        <dbReference type="ARBA" id="ARBA00022967"/>
    </source>
</evidence>
<dbReference type="CDD" id="cd03214">
    <property type="entry name" value="ABC_Iron-Siderophores_B12_Hemin"/>
    <property type="match status" value="1"/>
</dbReference>
<dbReference type="SUPFAM" id="SSF52540">
    <property type="entry name" value="P-loop containing nucleoside triphosphate hydrolases"/>
    <property type="match status" value="1"/>
</dbReference>
<gene>
    <name evidence="7" type="ORF">VB248_04630</name>
</gene>